<keyword evidence="1" id="KW-0238">DNA-binding</keyword>
<comment type="caution">
    <text evidence="3">The sequence shown here is derived from an EMBL/GenBank/DDBJ whole genome shotgun (WGS) entry which is preliminary data.</text>
</comment>
<dbReference type="InterPro" id="IPR010982">
    <property type="entry name" value="Lambda_DNA-bd_dom_sf"/>
</dbReference>
<feature type="domain" description="HTH cro/C1-type" evidence="2">
    <location>
        <begin position="22"/>
        <end position="69"/>
    </location>
</feature>
<dbReference type="PANTHER" id="PTHR36924">
    <property type="entry name" value="ANTITOXIN HIGA-1"/>
    <property type="match status" value="1"/>
</dbReference>
<dbReference type="PANTHER" id="PTHR36924:SF1">
    <property type="entry name" value="ANTITOXIN HIGA-1"/>
    <property type="match status" value="1"/>
</dbReference>
<proteinExistence type="predicted"/>
<dbReference type="Pfam" id="PF01381">
    <property type="entry name" value="HTH_3"/>
    <property type="match status" value="1"/>
</dbReference>
<gene>
    <name evidence="3" type="ORF">H8E19_04225</name>
</gene>
<dbReference type="Gene3D" id="1.10.260.40">
    <property type="entry name" value="lambda repressor-like DNA-binding domains"/>
    <property type="match status" value="1"/>
</dbReference>
<dbReference type="InterPro" id="IPR001387">
    <property type="entry name" value="Cro/C1-type_HTH"/>
</dbReference>
<protein>
    <submittedName>
        <fullName evidence="3">HigA family addiction module antidote protein</fullName>
    </submittedName>
</protein>
<dbReference type="GO" id="GO:0003677">
    <property type="term" value="F:DNA binding"/>
    <property type="evidence" value="ECO:0007669"/>
    <property type="project" value="UniProtKB-KW"/>
</dbReference>
<evidence type="ECO:0000313" key="4">
    <source>
        <dbReference type="Proteomes" id="UP000650524"/>
    </source>
</evidence>
<dbReference type="AlphaFoldDB" id="A0A8J6MYR6"/>
<organism evidence="3 4">
    <name type="scientific">Candidatus Desulfacyla euxinica</name>
    <dbReference type="NCBI Taxonomy" id="2841693"/>
    <lineage>
        <taxon>Bacteria</taxon>
        <taxon>Deltaproteobacteria</taxon>
        <taxon>Candidatus Desulfacyla</taxon>
    </lineage>
</organism>
<evidence type="ECO:0000313" key="3">
    <source>
        <dbReference type="EMBL" id="MBC8176591.1"/>
    </source>
</evidence>
<accession>A0A8J6MYR6</accession>
<evidence type="ECO:0000259" key="2">
    <source>
        <dbReference type="PROSITE" id="PS50943"/>
    </source>
</evidence>
<name>A0A8J6MYR6_9DELT</name>
<dbReference type="EMBL" id="JACNJD010000147">
    <property type="protein sequence ID" value="MBC8176591.1"/>
    <property type="molecule type" value="Genomic_DNA"/>
</dbReference>
<dbReference type="InterPro" id="IPR013430">
    <property type="entry name" value="Toxin_antidote_HigA"/>
</dbReference>
<dbReference type="CDD" id="cd00093">
    <property type="entry name" value="HTH_XRE"/>
    <property type="match status" value="1"/>
</dbReference>
<dbReference type="SUPFAM" id="SSF47413">
    <property type="entry name" value="lambda repressor-like DNA-binding domains"/>
    <property type="match status" value="1"/>
</dbReference>
<dbReference type="NCBIfam" id="TIGR02607">
    <property type="entry name" value="antidote_HigA"/>
    <property type="match status" value="1"/>
</dbReference>
<evidence type="ECO:0000256" key="1">
    <source>
        <dbReference type="ARBA" id="ARBA00023125"/>
    </source>
</evidence>
<sequence length="97" mass="10809">MNNRKKPTHPGEVLREDVIKPLGLTVTEAAKRLRVTRKTLSALINCKASMSPEMAVRIGKATKTSPESWLFMQAKVDLWFAEKESPVIQEFGEVAVA</sequence>
<dbReference type="PROSITE" id="PS50943">
    <property type="entry name" value="HTH_CROC1"/>
    <property type="match status" value="1"/>
</dbReference>
<reference evidence="3 4" key="1">
    <citation type="submission" date="2020-08" db="EMBL/GenBank/DDBJ databases">
        <title>Bridging the membrane lipid divide: bacteria of the FCB group superphylum have the potential to synthesize archaeal ether lipids.</title>
        <authorList>
            <person name="Villanueva L."/>
            <person name="Von Meijenfeldt F.A.B."/>
            <person name="Westbye A.B."/>
            <person name="Yadav S."/>
            <person name="Hopmans E.C."/>
            <person name="Dutilh B.E."/>
            <person name="Sinninghe Damste J.S."/>
        </authorList>
    </citation>
    <scope>NUCLEOTIDE SEQUENCE [LARGE SCALE GENOMIC DNA]</scope>
    <source>
        <strain evidence="3">NIOZ-UU27</strain>
    </source>
</reference>
<dbReference type="Proteomes" id="UP000650524">
    <property type="component" value="Unassembled WGS sequence"/>
</dbReference>